<proteinExistence type="predicted"/>
<evidence type="ECO:0000313" key="1">
    <source>
        <dbReference type="EMBL" id="CZS91895.1"/>
    </source>
</evidence>
<accession>A0A1E1K197</accession>
<dbReference type="OrthoDB" id="4491390at2759"/>
<dbReference type="InterPro" id="IPR021858">
    <property type="entry name" value="Fun_TF"/>
</dbReference>
<protein>
    <submittedName>
        <fullName evidence="1">Uncharacterized protein</fullName>
    </submittedName>
</protein>
<dbReference type="EMBL" id="FJUX01000010">
    <property type="protein sequence ID" value="CZS91895.1"/>
    <property type="molecule type" value="Genomic_DNA"/>
</dbReference>
<evidence type="ECO:0000313" key="2">
    <source>
        <dbReference type="Proteomes" id="UP000178912"/>
    </source>
</evidence>
<dbReference type="PANTHER" id="PTHR38791">
    <property type="entry name" value="ZN(II)2CYS6 TRANSCRIPTION FACTOR (EUROFUNG)-RELATED-RELATED"/>
    <property type="match status" value="1"/>
</dbReference>
<name>A0A1E1K197_9HELO</name>
<sequence>MRTDDLRESPGFLHNLPELYREFSDRNPLLENAVMAVALAHHSNQGGSCDAALQARKLYGLSLSLLNEKLSGGNLQSETALIAVLFLNYYLVFGNESPTSDVWSIHSDALSTLIRTRGTSSQFLDPKIGGITRAAVYIAVYRNLTRRILPGAEVALLEKSLELYRDAIWAETTLALSRITRLLCQCDELLARDSQDVLASEAVVQLIFRMRDEDHRYPEKYDTMALDKTRLERSFFDIIWVNSWRAARITLLQSLIDLIIRADTQSELQFRLTDLERLRYAAEKSILTIVDEITTTTSSLLAEFEAKRLQANRDGTSIGCVAIAYFMSLAPLGVAIGVRGLSEEQRLHIAGQLAAASANIGLRRPIRERWRR</sequence>
<reference evidence="2" key="1">
    <citation type="submission" date="2016-03" db="EMBL/GenBank/DDBJ databases">
        <authorList>
            <person name="Guldener U."/>
        </authorList>
    </citation>
    <scope>NUCLEOTIDE SEQUENCE [LARGE SCALE GENOMIC DNA]</scope>
    <source>
        <strain evidence="2">04CH-RAC-A.6.1</strain>
    </source>
</reference>
<dbReference type="Proteomes" id="UP000178912">
    <property type="component" value="Unassembled WGS sequence"/>
</dbReference>
<dbReference type="InterPro" id="IPR053175">
    <property type="entry name" value="DHMBA_Reg_Transcription_Factor"/>
</dbReference>
<dbReference type="Pfam" id="PF11951">
    <property type="entry name" value="Fungal_trans_2"/>
    <property type="match status" value="1"/>
</dbReference>
<dbReference type="PANTHER" id="PTHR38791:SF1">
    <property type="entry name" value="TRANSCRIPTION FACTOR, PUTATIVE-RELATED"/>
    <property type="match status" value="1"/>
</dbReference>
<dbReference type="AlphaFoldDB" id="A0A1E1K197"/>
<organism evidence="1 2">
    <name type="scientific">Rhynchosporium agropyri</name>
    <dbReference type="NCBI Taxonomy" id="914238"/>
    <lineage>
        <taxon>Eukaryota</taxon>
        <taxon>Fungi</taxon>
        <taxon>Dikarya</taxon>
        <taxon>Ascomycota</taxon>
        <taxon>Pezizomycotina</taxon>
        <taxon>Leotiomycetes</taxon>
        <taxon>Helotiales</taxon>
        <taxon>Ploettnerulaceae</taxon>
        <taxon>Rhynchosporium</taxon>
    </lineage>
</organism>
<keyword evidence="2" id="KW-1185">Reference proteome</keyword>
<gene>
    <name evidence="1" type="ORF">RAG0_02449</name>
</gene>